<comment type="catalytic activity">
    <reaction evidence="1">
        <text>ATP + protein L-histidine = ADP + protein N-phospho-L-histidine.</text>
        <dbReference type="EC" id="2.7.13.3"/>
    </reaction>
</comment>
<dbReference type="SMART" id="SM00388">
    <property type="entry name" value="HisKA"/>
    <property type="match status" value="1"/>
</dbReference>
<feature type="transmembrane region" description="Helical" evidence="6">
    <location>
        <begin position="285"/>
        <end position="312"/>
    </location>
</feature>
<name>A0A6L6PX56_9BURK</name>
<dbReference type="Pfam" id="PF02518">
    <property type="entry name" value="HATPase_c"/>
    <property type="match status" value="1"/>
</dbReference>
<dbReference type="InterPro" id="IPR003594">
    <property type="entry name" value="HATPase_dom"/>
</dbReference>
<organism evidence="8 9">
    <name type="scientific">Pseudoduganella ginsengisoli</name>
    <dbReference type="NCBI Taxonomy" id="1462440"/>
    <lineage>
        <taxon>Bacteria</taxon>
        <taxon>Pseudomonadati</taxon>
        <taxon>Pseudomonadota</taxon>
        <taxon>Betaproteobacteria</taxon>
        <taxon>Burkholderiales</taxon>
        <taxon>Oxalobacteraceae</taxon>
        <taxon>Telluria group</taxon>
        <taxon>Pseudoduganella</taxon>
    </lineage>
</organism>
<feature type="transmembrane region" description="Helical" evidence="6">
    <location>
        <begin position="12"/>
        <end position="32"/>
    </location>
</feature>
<dbReference type="InterPro" id="IPR003661">
    <property type="entry name" value="HisK_dim/P_dom"/>
</dbReference>
<evidence type="ECO:0000256" key="5">
    <source>
        <dbReference type="ARBA" id="ARBA00022777"/>
    </source>
</evidence>
<evidence type="ECO:0000313" key="9">
    <source>
        <dbReference type="Proteomes" id="UP000484015"/>
    </source>
</evidence>
<dbReference type="Pfam" id="PF00512">
    <property type="entry name" value="HisKA"/>
    <property type="match status" value="1"/>
</dbReference>
<dbReference type="InterPro" id="IPR004358">
    <property type="entry name" value="Sig_transdc_His_kin-like_C"/>
</dbReference>
<protein>
    <recommendedName>
        <fullName evidence="2">histidine kinase</fullName>
        <ecNumber evidence="2">2.7.13.3</ecNumber>
    </recommendedName>
</protein>
<evidence type="ECO:0000256" key="3">
    <source>
        <dbReference type="ARBA" id="ARBA00022553"/>
    </source>
</evidence>
<dbReference type="Gene3D" id="1.10.287.130">
    <property type="match status" value="1"/>
</dbReference>
<dbReference type="PROSITE" id="PS50109">
    <property type="entry name" value="HIS_KIN"/>
    <property type="match status" value="1"/>
</dbReference>
<keyword evidence="5 8" id="KW-0418">Kinase</keyword>
<dbReference type="RefSeq" id="WP_155438096.1">
    <property type="nucleotide sequence ID" value="NZ_WNLA01000002.1"/>
</dbReference>
<dbReference type="SMART" id="SM00387">
    <property type="entry name" value="HATPase_c"/>
    <property type="match status" value="1"/>
</dbReference>
<evidence type="ECO:0000256" key="2">
    <source>
        <dbReference type="ARBA" id="ARBA00012438"/>
    </source>
</evidence>
<dbReference type="InterPro" id="IPR036097">
    <property type="entry name" value="HisK_dim/P_sf"/>
</dbReference>
<dbReference type="Proteomes" id="UP000484015">
    <property type="component" value="Unassembled WGS sequence"/>
</dbReference>
<feature type="domain" description="Histidine kinase" evidence="7">
    <location>
        <begin position="330"/>
        <end position="547"/>
    </location>
</feature>
<keyword evidence="4" id="KW-0808">Transferase</keyword>
<keyword evidence="3" id="KW-0597">Phosphoprotein</keyword>
<proteinExistence type="predicted"/>
<keyword evidence="9" id="KW-1185">Reference proteome</keyword>
<dbReference type="CDD" id="cd12915">
    <property type="entry name" value="PDC2_DGC_like"/>
    <property type="match status" value="1"/>
</dbReference>
<dbReference type="InterPro" id="IPR005467">
    <property type="entry name" value="His_kinase_dom"/>
</dbReference>
<comment type="caution">
    <text evidence="8">The sequence shown here is derived from an EMBL/GenBank/DDBJ whole genome shotgun (WGS) entry which is preliminary data.</text>
</comment>
<dbReference type="InterPro" id="IPR036890">
    <property type="entry name" value="HATPase_C_sf"/>
</dbReference>
<dbReference type="Pfam" id="PF22588">
    <property type="entry name" value="dCache_1_like"/>
    <property type="match status" value="1"/>
</dbReference>
<dbReference type="EMBL" id="WNLA01000002">
    <property type="protein sequence ID" value="MTW01721.1"/>
    <property type="molecule type" value="Genomic_DNA"/>
</dbReference>
<keyword evidence="6" id="KW-0472">Membrane</keyword>
<sequence length="561" mass="61562">MWRRILGRIDVRWLLAGFALSLVAGTWTLTLIQLRESRQLQLDDARRDARTLVRLFSEHANRSIEAADQAVMFLRHSYNSQGMALDINRELREGLGPGDIYNLFSIVNEHADIVLSSKPFTPMNLGDREHVKVHMHSDSDALYISKPVLGRVSKKWSLQLTRRINHTDGSFKGVVVTSMDPQYFIQLYHNVDVGKKGSIALVGSDGVMRVRRVGKDDSMGQDISASPLFAAMTAAHDGLLEHTGPIDGRIRIYAFQKLDRFPLYALVGIDLEERMAPYDANRQRTLALAGAATLAILLFSVGIWVLAGWLIASRESAVSANLAKSRFLANMSHELRTPLNGILGYSELLQHEFGDAREGKFAAAIHHCGSRLLGLVEAVLELSALESGKEQLLIEPISMQDLVRQAMSRQRAAADAKKLSLETELGPGIPESFACDRAKLLRVLDILLVNAVQATSHGAVRLAVSATGRHGLRFQVSDTGKGVPASQRQRIFDKFSQGDDSAARAKDGGGLGLAIAAQLAELMQGRIWLEDSAGPGAVFVVELPLQRESADVLERQEAETV</sequence>
<dbReference type="SUPFAM" id="SSF55874">
    <property type="entry name" value="ATPase domain of HSP90 chaperone/DNA topoisomerase II/histidine kinase"/>
    <property type="match status" value="1"/>
</dbReference>
<dbReference type="AlphaFoldDB" id="A0A6L6PX56"/>
<dbReference type="SUPFAM" id="SSF47384">
    <property type="entry name" value="Homodimeric domain of signal transducing histidine kinase"/>
    <property type="match status" value="1"/>
</dbReference>
<evidence type="ECO:0000259" key="7">
    <source>
        <dbReference type="PROSITE" id="PS50109"/>
    </source>
</evidence>
<reference evidence="8 9" key="1">
    <citation type="submission" date="2019-11" db="EMBL/GenBank/DDBJ databases">
        <title>Type strains purchased from KCTC, JCM and DSMZ.</title>
        <authorList>
            <person name="Lu H."/>
        </authorList>
    </citation>
    <scope>NUCLEOTIDE SEQUENCE [LARGE SCALE GENOMIC DNA]</scope>
    <source>
        <strain evidence="8 9">KCTC 42409</strain>
    </source>
</reference>
<dbReference type="InterPro" id="IPR054327">
    <property type="entry name" value="His-kinase-like_sensor"/>
</dbReference>
<dbReference type="CDD" id="cd12914">
    <property type="entry name" value="PDC1_DGC_like"/>
    <property type="match status" value="1"/>
</dbReference>
<dbReference type="PANTHER" id="PTHR43047">
    <property type="entry name" value="TWO-COMPONENT HISTIDINE PROTEIN KINASE"/>
    <property type="match status" value="1"/>
</dbReference>
<evidence type="ECO:0000313" key="8">
    <source>
        <dbReference type="EMBL" id="MTW01721.1"/>
    </source>
</evidence>
<dbReference type="CDD" id="cd00082">
    <property type="entry name" value="HisKA"/>
    <property type="match status" value="1"/>
</dbReference>
<dbReference type="Gene3D" id="3.30.565.10">
    <property type="entry name" value="Histidine kinase-like ATPase, C-terminal domain"/>
    <property type="match status" value="1"/>
</dbReference>
<accession>A0A6L6PX56</accession>
<dbReference type="PRINTS" id="PR00344">
    <property type="entry name" value="BCTRLSENSOR"/>
</dbReference>
<evidence type="ECO:0000256" key="4">
    <source>
        <dbReference type="ARBA" id="ARBA00022679"/>
    </source>
</evidence>
<gene>
    <name evidence="8" type="ORF">GM668_06415</name>
</gene>
<keyword evidence="6" id="KW-1133">Transmembrane helix</keyword>
<keyword evidence="6" id="KW-0812">Transmembrane</keyword>
<dbReference type="EC" id="2.7.13.3" evidence="2"/>
<evidence type="ECO:0000256" key="6">
    <source>
        <dbReference type="SAM" id="Phobius"/>
    </source>
</evidence>
<evidence type="ECO:0000256" key="1">
    <source>
        <dbReference type="ARBA" id="ARBA00000085"/>
    </source>
</evidence>
<dbReference type="OrthoDB" id="567977at2"/>
<dbReference type="GO" id="GO:0000155">
    <property type="term" value="F:phosphorelay sensor kinase activity"/>
    <property type="evidence" value="ECO:0007669"/>
    <property type="project" value="InterPro"/>
</dbReference>
<dbReference type="Gene3D" id="3.30.450.20">
    <property type="entry name" value="PAS domain"/>
    <property type="match status" value="2"/>
</dbReference>